<proteinExistence type="inferred from homology"/>
<evidence type="ECO:0000256" key="6">
    <source>
        <dbReference type="ARBA" id="ARBA00023315"/>
    </source>
</evidence>
<gene>
    <name evidence="13" type="ORF">I858_011445</name>
</gene>
<dbReference type="InterPro" id="IPR003447">
    <property type="entry name" value="FEMABX"/>
</dbReference>
<evidence type="ECO:0000256" key="2">
    <source>
        <dbReference type="ARBA" id="ARBA00009943"/>
    </source>
</evidence>
<dbReference type="EC" id="2.3.2.16" evidence="8"/>
<dbReference type="RefSeq" id="WP_049694681.1">
    <property type="nucleotide sequence ID" value="NZ_CP016540.2"/>
</dbReference>
<evidence type="ECO:0000256" key="4">
    <source>
        <dbReference type="ARBA" id="ARBA00022960"/>
    </source>
</evidence>
<dbReference type="InterPro" id="IPR038740">
    <property type="entry name" value="BioF2-like_GNAT_dom"/>
</dbReference>
<dbReference type="GO" id="GO:0016755">
    <property type="term" value="F:aminoacyltransferase activity"/>
    <property type="evidence" value="ECO:0007669"/>
    <property type="project" value="InterPro"/>
</dbReference>
<dbReference type="GO" id="GO:0005737">
    <property type="term" value="C:cytoplasm"/>
    <property type="evidence" value="ECO:0007669"/>
    <property type="project" value="UniProtKB-SubCell"/>
</dbReference>
<dbReference type="Proteomes" id="UP000053354">
    <property type="component" value="Chromosome"/>
</dbReference>
<evidence type="ECO:0000256" key="1">
    <source>
        <dbReference type="ARBA" id="ARBA00004496"/>
    </source>
</evidence>
<sequence length="341" mass="40128">MIKLVADSGKEPLDLIYPDIYFLPEWGKFYETKEEQGEHAVFEVEHEWGHIFYQFIVRPVPVRLEGLTYFDIITPYGFSGPVILSGNPEKKQQLIELFEAQFGDYCKEHRIVTEYVRFSPWLKNRLDFKALYDFRDNGHVQFIDLTGEDFFMDQFASVSRGQVRKALKNDVEVEFDYTGEHVAEFHRLYMMTVTKNNIDPYYVFSIESLRQSFEVFKGKQFFLFAKHDGRYISCSFILHYGEYVHYHLTANDPAYSSLSGNSLIVYEMCRWGVEHGKKEVQLGGAPDKRLYRFKRNFNKTEPLELMMGKRIHDQEAYDSLVEAKKNTVGIEHAGYFPLYRG</sequence>
<evidence type="ECO:0000256" key="11">
    <source>
        <dbReference type="ARBA" id="ARBA00048654"/>
    </source>
</evidence>
<dbReference type="OrthoDB" id="9785911at2"/>
<dbReference type="GO" id="GO:0009252">
    <property type="term" value="P:peptidoglycan biosynthetic process"/>
    <property type="evidence" value="ECO:0007669"/>
    <property type="project" value="UniProtKB-KW"/>
</dbReference>
<keyword evidence="4" id="KW-0133">Cell shape</keyword>
<dbReference type="GO" id="GO:0071555">
    <property type="term" value="P:cell wall organization"/>
    <property type="evidence" value="ECO:0007669"/>
    <property type="project" value="UniProtKB-KW"/>
</dbReference>
<evidence type="ECO:0000256" key="3">
    <source>
        <dbReference type="ARBA" id="ARBA00022679"/>
    </source>
</evidence>
<dbReference type="STRING" id="1302659.I858_011445"/>
<dbReference type="PANTHER" id="PTHR36174">
    <property type="entry name" value="LIPID II:GLYCINE GLYCYLTRANSFERASE"/>
    <property type="match status" value="1"/>
</dbReference>
<dbReference type="GO" id="GO:0008360">
    <property type="term" value="P:regulation of cell shape"/>
    <property type="evidence" value="ECO:0007669"/>
    <property type="project" value="UniProtKB-KW"/>
</dbReference>
<dbReference type="PANTHER" id="PTHR36174:SF1">
    <property type="entry name" value="LIPID II:GLYCINE GLYCYLTRANSFERASE"/>
    <property type="match status" value="1"/>
</dbReference>
<keyword evidence="3" id="KW-0808">Transferase</keyword>
<comment type="similarity">
    <text evidence="2">Belongs to the FemABX family.</text>
</comment>
<keyword evidence="7" id="KW-0961">Cell wall biogenesis/degradation</keyword>
<dbReference type="InterPro" id="IPR050644">
    <property type="entry name" value="PG_Glycine_Bridge_Synth"/>
</dbReference>
<comment type="subcellular location">
    <subcellularLocation>
        <location evidence="1">Cytoplasm</location>
    </subcellularLocation>
</comment>
<evidence type="ECO:0000313" key="14">
    <source>
        <dbReference type="Proteomes" id="UP000053354"/>
    </source>
</evidence>
<evidence type="ECO:0000256" key="9">
    <source>
        <dbReference type="ARBA" id="ARBA00040679"/>
    </source>
</evidence>
<protein>
    <recommendedName>
        <fullName evidence="9">Lipid II:glycine glycyltransferase</fullName>
        <ecNumber evidence="8">2.3.2.16</ecNumber>
    </recommendedName>
    <alternativeName>
        <fullName evidence="10">Factor essential for expression of methicillin resistance X</fullName>
    </alternativeName>
</protein>
<dbReference type="Gene3D" id="3.40.630.30">
    <property type="match status" value="1"/>
</dbReference>
<evidence type="ECO:0000256" key="10">
    <source>
        <dbReference type="ARBA" id="ARBA00042933"/>
    </source>
</evidence>
<dbReference type="KEGG" id="pll:I858_011445"/>
<evidence type="ECO:0000313" key="13">
    <source>
        <dbReference type="EMBL" id="ANU27599.1"/>
    </source>
</evidence>
<dbReference type="Pfam" id="PF13480">
    <property type="entry name" value="Acetyltransf_6"/>
    <property type="match status" value="1"/>
</dbReference>
<accession>A0A1B1S378</accession>
<dbReference type="InterPro" id="IPR016181">
    <property type="entry name" value="Acyl_CoA_acyltransferase"/>
</dbReference>
<organism evidence="13 14">
    <name type="scientific">Planococcus versutus</name>
    <dbReference type="NCBI Taxonomy" id="1302659"/>
    <lineage>
        <taxon>Bacteria</taxon>
        <taxon>Bacillati</taxon>
        <taxon>Bacillota</taxon>
        <taxon>Bacilli</taxon>
        <taxon>Bacillales</taxon>
        <taxon>Caryophanaceae</taxon>
        <taxon>Planococcus</taxon>
    </lineage>
</organism>
<dbReference type="EMBL" id="CP016540">
    <property type="protein sequence ID" value="ANU27599.1"/>
    <property type="molecule type" value="Genomic_DNA"/>
</dbReference>
<keyword evidence="14" id="KW-1185">Reference proteome</keyword>
<evidence type="ECO:0000256" key="5">
    <source>
        <dbReference type="ARBA" id="ARBA00022984"/>
    </source>
</evidence>
<evidence type="ECO:0000256" key="8">
    <source>
        <dbReference type="ARBA" id="ARBA00039074"/>
    </source>
</evidence>
<dbReference type="AlphaFoldDB" id="A0A1B1S378"/>
<keyword evidence="5" id="KW-0573">Peptidoglycan synthesis</keyword>
<comment type="catalytic activity">
    <reaction evidence="11">
        <text>beta-D-GlcNAc-(1-&gt;4)-Mur2Ac(oyl-L-Ala-D-isoglutaminyl-L-Lys-D-Ala-D-Ala)-di-trans,octa-cis-undecaprenyl diphosphate + glycyl-tRNA(Gly) = beta-D-GlcNAc-(1-&gt;4)-Mur2Ac(oyl-L-Ala-D-isoglutaminyl-L-Lys-(N(6)-Gly)-D-Ala-D-Ala)-di-trans,octa-cis-undecaprenyl diphosphate + tRNA(Gly) + H(+)</text>
        <dbReference type="Rhea" id="RHEA:30435"/>
        <dbReference type="Rhea" id="RHEA-COMP:9664"/>
        <dbReference type="Rhea" id="RHEA-COMP:9683"/>
        <dbReference type="ChEBI" id="CHEBI:15378"/>
        <dbReference type="ChEBI" id="CHEBI:62233"/>
        <dbReference type="ChEBI" id="CHEBI:62234"/>
        <dbReference type="ChEBI" id="CHEBI:78442"/>
        <dbReference type="ChEBI" id="CHEBI:78522"/>
        <dbReference type="EC" id="2.3.2.16"/>
    </reaction>
</comment>
<dbReference type="PROSITE" id="PS51191">
    <property type="entry name" value="FEMABX"/>
    <property type="match status" value="1"/>
</dbReference>
<name>A0A1B1S378_9BACL</name>
<feature type="domain" description="BioF2-like acetyltransferase" evidence="12">
    <location>
        <begin position="160"/>
        <end position="295"/>
    </location>
</feature>
<reference evidence="13" key="1">
    <citation type="submission" date="2016-10" db="EMBL/GenBank/DDBJ databases">
        <authorList>
            <person name="See-Too W.S."/>
        </authorList>
    </citation>
    <scope>NUCLEOTIDE SEQUENCE</scope>
    <source>
        <strain evidence="13">L10.15</strain>
    </source>
</reference>
<dbReference type="SUPFAM" id="SSF55729">
    <property type="entry name" value="Acyl-CoA N-acyltransferases (Nat)"/>
    <property type="match status" value="1"/>
</dbReference>
<evidence type="ECO:0000259" key="12">
    <source>
        <dbReference type="Pfam" id="PF13480"/>
    </source>
</evidence>
<evidence type="ECO:0000256" key="7">
    <source>
        <dbReference type="ARBA" id="ARBA00023316"/>
    </source>
</evidence>
<keyword evidence="6" id="KW-0012">Acyltransferase</keyword>